<accession>A0ABP1B2F2</accession>
<reference evidence="1" key="1">
    <citation type="submission" date="2024-03" db="EMBL/GenBank/DDBJ databases">
        <authorList>
            <consortium name="ELIXIR-Norway"/>
            <consortium name="Elixir Norway"/>
        </authorList>
    </citation>
    <scope>NUCLEOTIDE SEQUENCE</scope>
</reference>
<sequence>MFLQAIHIRSKGICSRASWKEKPSRSTQQIRQRGAGDYKEAFTISKALPLSGVCRTAHRVFGTHPGLSWPTAKAFPTMQGLGVADVDSSKE</sequence>
<protein>
    <submittedName>
        <fullName evidence="1">Uncharacterized protein</fullName>
    </submittedName>
</protein>
<evidence type="ECO:0000313" key="2">
    <source>
        <dbReference type="Proteomes" id="UP001497522"/>
    </source>
</evidence>
<organism evidence="1 2">
    <name type="scientific">Sphagnum jensenii</name>
    <dbReference type="NCBI Taxonomy" id="128206"/>
    <lineage>
        <taxon>Eukaryota</taxon>
        <taxon>Viridiplantae</taxon>
        <taxon>Streptophyta</taxon>
        <taxon>Embryophyta</taxon>
        <taxon>Bryophyta</taxon>
        <taxon>Sphagnophytina</taxon>
        <taxon>Sphagnopsida</taxon>
        <taxon>Sphagnales</taxon>
        <taxon>Sphagnaceae</taxon>
        <taxon>Sphagnum</taxon>
    </lineage>
</organism>
<dbReference type="Proteomes" id="UP001497522">
    <property type="component" value="Chromosome 19"/>
</dbReference>
<dbReference type="EMBL" id="OZ023720">
    <property type="protein sequence ID" value="CAK9869257.1"/>
    <property type="molecule type" value="Genomic_DNA"/>
</dbReference>
<evidence type="ECO:0000313" key="1">
    <source>
        <dbReference type="EMBL" id="CAK9869257.1"/>
    </source>
</evidence>
<keyword evidence="2" id="KW-1185">Reference proteome</keyword>
<name>A0ABP1B2F2_9BRYO</name>
<proteinExistence type="predicted"/>
<gene>
    <name evidence="1" type="ORF">CSSPJE1EN2_LOCUS12015</name>
</gene>